<comment type="caution">
    <text evidence="2">The sequence shown here is derived from an EMBL/GenBank/DDBJ whole genome shotgun (WGS) entry which is preliminary data.</text>
</comment>
<evidence type="ECO:0000313" key="2">
    <source>
        <dbReference type="EMBL" id="MBA8828627.1"/>
    </source>
</evidence>
<sequence length="84" mass="9602">MMYGWYGGDWGIGAWIVMVLVMVLFWGGVVTFVVFLVRRPPGGSVTHLPKPSHHDAELILNERFARGEIDTEEYNARRVALRRT</sequence>
<keyword evidence="1" id="KW-0472">Membrane</keyword>
<reference evidence="2 3" key="1">
    <citation type="submission" date="2020-07" db="EMBL/GenBank/DDBJ databases">
        <title>Sequencing the genomes of 1000 actinobacteria strains.</title>
        <authorList>
            <person name="Klenk H.-P."/>
        </authorList>
    </citation>
    <scope>NUCLEOTIDE SEQUENCE [LARGE SCALE GENOMIC DNA]</scope>
    <source>
        <strain evidence="2 3">DSM 23737</strain>
    </source>
</reference>
<feature type="transmembrane region" description="Helical" evidence="1">
    <location>
        <begin position="12"/>
        <end position="37"/>
    </location>
</feature>
<keyword evidence="3" id="KW-1185">Reference proteome</keyword>
<name>A0A7W3JT13_9MICO</name>
<dbReference type="EMBL" id="JACGWU010000001">
    <property type="protein sequence ID" value="MBA8828627.1"/>
    <property type="molecule type" value="Genomic_DNA"/>
</dbReference>
<dbReference type="CDD" id="cd11586">
    <property type="entry name" value="VbhA_like"/>
    <property type="match status" value="1"/>
</dbReference>
<protein>
    <submittedName>
        <fullName evidence="2">Putative membrane protein</fullName>
    </submittedName>
</protein>
<keyword evidence="1" id="KW-0812">Transmembrane</keyword>
<gene>
    <name evidence="2" type="ORF">FB555_000698</name>
</gene>
<proteinExistence type="predicted"/>
<evidence type="ECO:0000313" key="3">
    <source>
        <dbReference type="Proteomes" id="UP000524237"/>
    </source>
</evidence>
<keyword evidence="1" id="KW-1133">Transmembrane helix</keyword>
<accession>A0A7W3JT13</accession>
<evidence type="ECO:0000256" key="1">
    <source>
        <dbReference type="SAM" id="Phobius"/>
    </source>
</evidence>
<dbReference type="InterPro" id="IPR033788">
    <property type="entry name" value="VbhA-like"/>
</dbReference>
<dbReference type="Proteomes" id="UP000524237">
    <property type="component" value="Unassembled WGS sequence"/>
</dbReference>
<organism evidence="2 3">
    <name type="scientific">Alpinimonas psychrophila</name>
    <dbReference type="NCBI Taxonomy" id="748908"/>
    <lineage>
        <taxon>Bacteria</taxon>
        <taxon>Bacillati</taxon>
        <taxon>Actinomycetota</taxon>
        <taxon>Actinomycetes</taxon>
        <taxon>Micrococcales</taxon>
        <taxon>Microbacteriaceae</taxon>
        <taxon>Alpinimonas</taxon>
    </lineage>
</organism>
<dbReference type="AlphaFoldDB" id="A0A7W3JT13"/>